<dbReference type="SUPFAM" id="SSF53098">
    <property type="entry name" value="Ribonuclease H-like"/>
    <property type="match status" value="1"/>
</dbReference>
<dbReference type="PANTHER" id="PTHR46289:SF17">
    <property type="entry name" value="HAT C-TERMINAL DIMERISATION DOMAIN-CONTAINING PROTEIN"/>
    <property type="match status" value="1"/>
</dbReference>
<dbReference type="InterPro" id="IPR012337">
    <property type="entry name" value="RNaseH-like_sf"/>
</dbReference>
<accession>A0A7J5YM08</accession>
<dbReference type="InterPro" id="IPR052958">
    <property type="entry name" value="IFN-induced_PKR_regulator"/>
</dbReference>
<dbReference type="PANTHER" id="PTHR46289">
    <property type="entry name" value="52 KDA REPRESSOR OF THE INHIBITOR OF THE PROTEIN KINASE-LIKE PROTEIN-RELATED"/>
    <property type="match status" value="1"/>
</dbReference>
<organism evidence="1 2">
    <name type="scientific">Dissostichus mawsoni</name>
    <name type="common">Antarctic cod</name>
    <dbReference type="NCBI Taxonomy" id="36200"/>
    <lineage>
        <taxon>Eukaryota</taxon>
        <taxon>Metazoa</taxon>
        <taxon>Chordata</taxon>
        <taxon>Craniata</taxon>
        <taxon>Vertebrata</taxon>
        <taxon>Euteleostomi</taxon>
        <taxon>Actinopterygii</taxon>
        <taxon>Neopterygii</taxon>
        <taxon>Teleostei</taxon>
        <taxon>Neoteleostei</taxon>
        <taxon>Acanthomorphata</taxon>
        <taxon>Eupercaria</taxon>
        <taxon>Perciformes</taxon>
        <taxon>Notothenioidei</taxon>
        <taxon>Nototheniidae</taxon>
        <taxon>Dissostichus</taxon>
    </lineage>
</organism>
<dbReference type="AlphaFoldDB" id="A0A7J5YM08"/>
<dbReference type="OrthoDB" id="1750591at2759"/>
<proteinExistence type="predicted"/>
<dbReference type="Proteomes" id="UP000518266">
    <property type="component" value="Unassembled WGS sequence"/>
</dbReference>
<sequence length="362" mass="40713">MSGVYSGVQKRIRDKEPNAVYIHCAAHNLNLVLNDACQNIPEIKDFYDTVERLYVFFSGSIKRWELLETHLSVPKAGQPTLKRLCPTRWASRQDAVQSLRFRYADIMQALTKIDLLSKKSEERAEATGLKKAMESFEFVLMTVIQGKVLETVNIVSQALQRKDVDLLQATAMLGNATDTLAQLRGEFDGLKAHAQDLASSWGVHSLFKDRRARRTKRHFSELCEDQRLQDPGEHFRVAVFYANIDIVVAQLKNRFVGMSEVAQRFSFLLPRELLRATDKDLSESASALSGQYKDDLSAEFPFQILSLRNALRPTIKKIEPFARIAHANNLTLCFVGHLAIHPPSGSACSCDPESYGVKGNSP</sequence>
<evidence type="ECO:0000313" key="1">
    <source>
        <dbReference type="EMBL" id="KAF3849338.1"/>
    </source>
</evidence>
<reference evidence="1 2" key="1">
    <citation type="submission" date="2020-03" db="EMBL/GenBank/DDBJ databases">
        <title>Dissostichus mawsoni Genome sequencing and assembly.</title>
        <authorList>
            <person name="Park H."/>
        </authorList>
    </citation>
    <scope>NUCLEOTIDE SEQUENCE [LARGE SCALE GENOMIC DNA]</scope>
    <source>
        <strain evidence="1">DM0001</strain>
        <tissue evidence="1">Muscle</tissue>
    </source>
</reference>
<gene>
    <name evidence="1" type="ORF">F7725_015835</name>
</gene>
<protein>
    <submittedName>
        <fullName evidence="1">Uncharacterized protein</fullName>
    </submittedName>
</protein>
<name>A0A7J5YM08_DISMA</name>
<evidence type="ECO:0000313" key="2">
    <source>
        <dbReference type="Proteomes" id="UP000518266"/>
    </source>
</evidence>
<keyword evidence="2" id="KW-1185">Reference proteome</keyword>
<dbReference type="EMBL" id="JAAKFY010000012">
    <property type="protein sequence ID" value="KAF3849338.1"/>
    <property type="molecule type" value="Genomic_DNA"/>
</dbReference>
<comment type="caution">
    <text evidence="1">The sequence shown here is derived from an EMBL/GenBank/DDBJ whole genome shotgun (WGS) entry which is preliminary data.</text>
</comment>